<sequence>MTYTIQYSSIVIHVSSPNSNLHFYFHRHFNSTGAFHLIASSSPKFDAFLPDPLWSPFIFFPAQFFARIDSRSMLTPNSFRDHLDRRPPTTVAPILKAFSPSGRPDGQWGMPPLSAYTSFESLLFFQSLATSDSRPTSFGSISTLLRNNQLVRENADFDADRLTPEALEDLYATLMRDGFSRDSALPVNGRPADTTSPPNPKKRKISSPRPDGLSGGFTHATLVPELVAHLYAKYRDLVTREIRDDEKKYTEIRAELERLQQEDDKPAATAATAPTTVKPVPIEGKDAVLEEETPRPNVQDRTGQPPSMTVPIAQDKAKPEPQHIALSVPPTTNESPKIQPAPPLTQPQAPLPQAQTSTPKPQDIAGQGPQPQPTTTQPTPKPSIQPPLAPSTQKAPPTTPAGARVTPAHPSQIAPRANPVPPAPIVTGKAGPLAPASQRTPAQPSFQQWQLDPSPHSPYPVASPGATTPQAAQATTKRPVPPLSTNPPLPGSQGQTPIQPPVPQTPSAIPSTVHTPVPIGLPRVSQTPSVTFPSFSESRASHPRLSIDTQGSSTPWKRTPRPRISRSPSSPPRPRPEDVSPISERSQSPVDAMEMSPPPKINLGQRAQSVEDKKPRRGQPDTKPAPVVKTEKLTSMRRTRAASSASSRSRGRSMASRDVSAAPSEDTVRESRATGRRKGAAATADEGTPKPRTKRKRGASEAVELEPHPADIPRFDTTQYVMATRNFHRTAAPIMNDVATHKLASIFAKPISERDAPGYHDLIYRPSDLKSIKSAIHQGSKAVATAGESASTPAGDGESPAPGGTPSKSGVLMLQKNEDFIPPKGVVNSAQLEKELIRMFANAIMFNPIPQRGFGPAFPMSSDRGSRESTQLGDSDEGGIIQDSLEMFEDVQQAVTRWRAAERTADELANKNVLSLRRGSASDFNTDSTDDVKG</sequence>
<comment type="caution">
    <text evidence="5">The sequence shown here is derived from an EMBL/GenBank/DDBJ whole genome shotgun (WGS) entry which is preliminary data.</text>
</comment>
<dbReference type="GO" id="GO:0035267">
    <property type="term" value="C:NuA4 histone acetyltransferase complex"/>
    <property type="evidence" value="ECO:0007669"/>
    <property type="project" value="TreeGrafter"/>
</dbReference>
<accession>A0A9W4NDC7</accession>
<dbReference type="PANTHER" id="PTHR15398:SF4">
    <property type="entry name" value="BROMODOMAIN-CONTAINING PROTEIN 8 ISOFORM X1"/>
    <property type="match status" value="1"/>
</dbReference>
<protein>
    <recommendedName>
        <fullName evidence="4">Bromo domain-containing protein</fullName>
    </recommendedName>
</protein>
<evidence type="ECO:0000256" key="2">
    <source>
        <dbReference type="PROSITE-ProRule" id="PRU00035"/>
    </source>
</evidence>
<gene>
    <name evidence="5" type="ORF">PNAL_LOCUS10899</name>
</gene>
<evidence type="ECO:0000259" key="4">
    <source>
        <dbReference type="PROSITE" id="PS50014"/>
    </source>
</evidence>
<feature type="compositionally biased region" description="Basic and acidic residues" evidence="3">
    <location>
        <begin position="257"/>
        <end position="266"/>
    </location>
</feature>
<feature type="compositionally biased region" description="Basic and acidic residues" evidence="3">
    <location>
        <begin position="609"/>
        <end position="620"/>
    </location>
</feature>
<evidence type="ECO:0000256" key="1">
    <source>
        <dbReference type="ARBA" id="ARBA00023117"/>
    </source>
</evidence>
<dbReference type="Gene3D" id="1.20.920.10">
    <property type="entry name" value="Bromodomain-like"/>
    <property type="match status" value="1"/>
</dbReference>
<dbReference type="InterPro" id="IPR001487">
    <property type="entry name" value="Bromodomain"/>
</dbReference>
<feature type="compositionally biased region" description="Pro residues" evidence="3">
    <location>
        <begin position="479"/>
        <end position="490"/>
    </location>
</feature>
<reference evidence="5" key="1">
    <citation type="submission" date="2021-07" db="EMBL/GenBank/DDBJ databases">
        <authorList>
            <person name="Branca A.L. A."/>
        </authorList>
    </citation>
    <scope>NUCLEOTIDE SEQUENCE</scope>
</reference>
<dbReference type="SUPFAM" id="SSF47370">
    <property type="entry name" value="Bromodomain"/>
    <property type="match status" value="1"/>
</dbReference>
<feature type="compositionally biased region" description="Polar residues" evidence="3">
    <location>
        <begin position="437"/>
        <end position="451"/>
    </location>
</feature>
<proteinExistence type="predicted"/>
<feature type="compositionally biased region" description="Low complexity" evidence="3">
    <location>
        <begin position="267"/>
        <end position="281"/>
    </location>
</feature>
<feature type="compositionally biased region" description="Low complexity" evidence="3">
    <location>
        <begin position="466"/>
        <end position="476"/>
    </location>
</feature>
<feature type="region of interest" description="Disordered" evidence="3">
    <location>
        <begin position="257"/>
        <end position="707"/>
    </location>
</feature>
<feature type="region of interest" description="Disordered" evidence="3">
    <location>
        <begin position="182"/>
        <end position="216"/>
    </location>
</feature>
<feature type="compositionally biased region" description="Low complexity" evidence="3">
    <location>
        <begin position="346"/>
        <end position="359"/>
    </location>
</feature>
<evidence type="ECO:0000256" key="3">
    <source>
        <dbReference type="SAM" id="MobiDB-lite"/>
    </source>
</evidence>
<dbReference type="EMBL" id="CAJVNV010000647">
    <property type="protein sequence ID" value="CAG8342927.1"/>
    <property type="molecule type" value="Genomic_DNA"/>
</dbReference>
<feature type="domain" description="Bromo" evidence="4">
    <location>
        <begin position="739"/>
        <end position="847"/>
    </location>
</feature>
<name>A0A9W4NDC7_PENNA</name>
<organism evidence="5 6">
    <name type="scientific">Penicillium nalgiovense</name>
    <dbReference type="NCBI Taxonomy" id="60175"/>
    <lineage>
        <taxon>Eukaryota</taxon>
        <taxon>Fungi</taxon>
        <taxon>Dikarya</taxon>
        <taxon>Ascomycota</taxon>
        <taxon>Pezizomycotina</taxon>
        <taxon>Eurotiomycetes</taxon>
        <taxon>Eurotiomycetidae</taxon>
        <taxon>Eurotiales</taxon>
        <taxon>Aspergillaceae</taxon>
        <taxon>Penicillium</taxon>
    </lineage>
</organism>
<dbReference type="AlphaFoldDB" id="A0A9W4NDC7"/>
<feature type="region of interest" description="Disordered" evidence="3">
    <location>
        <begin position="783"/>
        <end position="810"/>
    </location>
</feature>
<dbReference type="PRINTS" id="PR01217">
    <property type="entry name" value="PRICHEXTENSN"/>
</dbReference>
<feature type="compositionally biased region" description="Polar residues" evidence="3">
    <location>
        <begin position="524"/>
        <end position="538"/>
    </location>
</feature>
<dbReference type="Pfam" id="PF00439">
    <property type="entry name" value="Bromodomain"/>
    <property type="match status" value="1"/>
</dbReference>
<feature type="compositionally biased region" description="Polar residues" evidence="3">
    <location>
        <begin position="547"/>
        <end position="556"/>
    </location>
</feature>
<feature type="compositionally biased region" description="Basic and acidic residues" evidence="3">
    <location>
        <begin position="283"/>
        <end position="294"/>
    </location>
</feature>
<feature type="compositionally biased region" description="Low complexity" evidence="3">
    <location>
        <begin position="641"/>
        <end position="657"/>
    </location>
</feature>
<evidence type="ECO:0000313" key="6">
    <source>
        <dbReference type="Proteomes" id="UP001153461"/>
    </source>
</evidence>
<dbReference type="Proteomes" id="UP001153461">
    <property type="component" value="Unassembled WGS sequence"/>
</dbReference>
<dbReference type="GO" id="GO:0006325">
    <property type="term" value="P:chromatin organization"/>
    <property type="evidence" value="ECO:0007669"/>
    <property type="project" value="UniProtKB-ARBA"/>
</dbReference>
<keyword evidence="1 2" id="KW-0103">Bromodomain</keyword>
<feature type="compositionally biased region" description="Pro residues" evidence="3">
    <location>
        <begin position="379"/>
        <end position="389"/>
    </location>
</feature>
<evidence type="ECO:0000313" key="5">
    <source>
        <dbReference type="EMBL" id="CAG8342927.1"/>
    </source>
</evidence>
<dbReference type="PANTHER" id="PTHR15398">
    <property type="entry name" value="BROMODOMAIN-CONTAINING PROTEIN 8"/>
    <property type="match status" value="1"/>
</dbReference>
<dbReference type="PROSITE" id="PS50014">
    <property type="entry name" value="BROMODOMAIN_2"/>
    <property type="match status" value="1"/>
</dbReference>
<dbReference type="InterPro" id="IPR036427">
    <property type="entry name" value="Bromodomain-like_sf"/>
</dbReference>